<keyword evidence="13" id="KW-1185">Reference proteome</keyword>
<reference evidence="13" key="1">
    <citation type="journal article" date="2016" name="Nature">
        <title>The genome of the seagrass Zostera marina reveals angiosperm adaptation to the sea.</title>
        <authorList>
            <person name="Olsen J.L."/>
            <person name="Rouze P."/>
            <person name="Verhelst B."/>
            <person name="Lin Y.-C."/>
            <person name="Bayer T."/>
            <person name="Collen J."/>
            <person name="Dattolo E."/>
            <person name="De Paoli E."/>
            <person name="Dittami S."/>
            <person name="Maumus F."/>
            <person name="Michel G."/>
            <person name="Kersting A."/>
            <person name="Lauritano C."/>
            <person name="Lohaus R."/>
            <person name="Toepel M."/>
            <person name="Tonon T."/>
            <person name="Vanneste K."/>
            <person name="Amirebrahimi M."/>
            <person name="Brakel J."/>
            <person name="Bostroem C."/>
            <person name="Chovatia M."/>
            <person name="Grimwood J."/>
            <person name="Jenkins J.W."/>
            <person name="Jueterbock A."/>
            <person name="Mraz A."/>
            <person name="Stam W.T."/>
            <person name="Tice H."/>
            <person name="Bornberg-Bauer E."/>
            <person name="Green P.J."/>
            <person name="Pearson G.A."/>
            <person name="Procaccini G."/>
            <person name="Duarte C.M."/>
            <person name="Schmutz J."/>
            <person name="Reusch T.B.H."/>
            <person name="Van de Peer Y."/>
        </authorList>
    </citation>
    <scope>NUCLEOTIDE SEQUENCE [LARGE SCALE GENOMIC DNA]</scope>
    <source>
        <strain evidence="13">cv. Finnish</strain>
    </source>
</reference>
<evidence type="ECO:0000256" key="5">
    <source>
        <dbReference type="ARBA" id="ARBA00023016"/>
    </source>
</evidence>
<evidence type="ECO:0000256" key="1">
    <source>
        <dbReference type="ARBA" id="ARBA00004123"/>
    </source>
</evidence>
<evidence type="ECO:0000313" key="13">
    <source>
        <dbReference type="Proteomes" id="UP000036987"/>
    </source>
</evidence>
<feature type="compositionally biased region" description="Acidic residues" evidence="10">
    <location>
        <begin position="196"/>
        <end position="205"/>
    </location>
</feature>
<protein>
    <submittedName>
        <fullName evidence="12">Heat stress transcription factor B-2b</fullName>
    </submittedName>
</protein>
<feature type="domain" description="HSF-type DNA-binding" evidence="11">
    <location>
        <begin position="9"/>
        <end position="102"/>
    </location>
</feature>
<dbReference type="STRING" id="29655.A0A0K9NZB7"/>
<keyword evidence="6" id="KW-0238">DNA-binding</keyword>
<dbReference type="InterPro" id="IPR036390">
    <property type="entry name" value="WH_DNA-bd_sf"/>
</dbReference>
<dbReference type="GO" id="GO:0005634">
    <property type="term" value="C:nucleus"/>
    <property type="evidence" value="ECO:0000318"/>
    <property type="project" value="GO_Central"/>
</dbReference>
<evidence type="ECO:0000256" key="7">
    <source>
        <dbReference type="ARBA" id="ARBA00023163"/>
    </source>
</evidence>
<name>A0A0K9NZB7_ZOSMR</name>
<feature type="region of interest" description="Disordered" evidence="10">
    <location>
        <begin position="186"/>
        <end position="205"/>
    </location>
</feature>
<dbReference type="Pfam" id="PF00447">
    <property type="entry name" value="HSF_DNA-bind"/>
    <property type="match status" value="1"/>
</dbReference>
<evidence type="ECO:0000256" key="10">
    <source>
        <dbReference type="SAM" id="MobiDB-lite"/>
    </source>
</evidence>
<gene>
    <name evidence="12" type="ORF">ZOSMA_48G00610</name>
</gene>
<proteinExistence type="inferred from homology"/>
<dbReference type="Proteomes" id="UP000036987">
    <property type="component" value="Unassembled WGS sequence"/>
</dbReference>
<evidence type="ECO:0000256" key="8">
    <source>
        <dbReference type="ARBA" id="ARBA00023242"/>
    </source>
</evidence>
<accession>A0A0K9NZB7</accession>
<keyword evidence="7" id="KW-0804">Transcription</keyword>
<evidence type="ECO:0000256" key="3">
    <source>
        <dbReference type="ARBA" id="ARBA00022553"/>
    </source>
</evidence>
<evidence type="ECO:0000256" key="6">
    <source>
        <dbReference type="ARBA" id="ARBA00023125"/>
    </source>
</evidence>
<keyword evidence="4" id="KW-0805">Transcription regulation</keyword>
<dbReference type="OMA" id="MEHECEN"/>
<comment type="similarity">
    <text evidence="9">Belongs to the HSF family.</text>
</comment>
<comment type="subcellular location">
    <subcellularLocation>
        <location evidence="1">Nucleus</location>
    </subcellularLocation>
</comment>
<dbReference type="GO" id="GO:0003700">
    <property type="term" value="F:DNA-binding transcription factor activity"/>
    <property type="evidence" value="ECO:0000318"/>
    <property type="project" value="GO_Central"/>
</dbReference>
<keyword evidence="8" id="KW-0539">Nucleus</keyword>
<evidence type="ECO:0000256" key="4">
    <source>
        <dbReference type="ARBA" id="ARBA00023015"/>
    </source>
</evidence>
<feature type="compositionally biased region" description="Basic and acidic residues" evidence="10">
    <location>
        <begin position="186"/>
        <end position="195"/>
    </location>
</feature>
<dbReference type="Gene3D" id="1.10.10.10">
    <property type="entry name" value="Winged helix-like DNA-binding domain superfamily/Winged helix DNA-binding domain"/>
    <property type="match status" value="1"/>
</dbReference>
<dbReference type="FunFam" id="1.10.10.10:FF:000037">
    <property type="entry name" value="Heat stress transcription factor B-4"/>
    <property type="match status" value="1"/>
</dbReference>
<dbReference type="InterPro" id="IPR036388">
    <property type="entry name" value="WH-like_DNA-bd_sf"/>
</dbReference>
<evidence type="ECO:0000256" key="2">
    <source>
        <dbReference type="ARBA" id="ARBA00011233"/>
    </source>
</evidence>
<organism evidence="12 13">
    <name type="scientific">Zostera marina</name>
    <name type="common">Eelgrass</name>
    <dbReference type="NCBI Taxonomy" id="29655"/>
    <lineage>
        <taxon>Eukaryota</taxon>
        <taxon>Viridiplantae</taxon>
        <taxon>Streptophyta</taxon>
        <taxon>Embryophyta</taxon>
        <taxon>Tracheophyta</taxon>
        <taxon>Spermatophyta</taxon>
        <taxon>Magnoliopsida</taxon>
        <taxon>Liliopsida</taxon>
        <taxon>Zosteraceae</taxon>
        <taxon>Zostera</taxon>
    </lineage>
</organism>
<evidence type="ECO:0000313" key="12">
    <source>
        <dbReference type="EMBL" id="KMZ62141.1"/>
    </source>
</evidence>
<sequence>MKMQFQIRKPTLFLIKTYQLVDDPTNNDVISWNDDGSTFIIWQPSGFSRDLLPKLFKHNNLSSFIRQLNNYGFRRIIPKRLEFTNDSFKRGEKHLLSEIHRHKNLPPFLLKNADIVAENHMLREKNTYLNQKLSQMKNMGNNILMTTTNHAMPLDLMAIKSTESTNKGTPLLLTLKVKEKTGHEAKVLKQQRVSEEQEQQDSSPE</sequence>
<dbReference type="EMBL" id="LFYR01001410">
    <property type="protein sequence ID" value="KMZ62141.1"/>
    <property type="molecule type" value="Genomic_DNA"/>
</dbReference>
<dbReference type="PRINTS" id="PR00056">
    <property type="entry name" value="HSFDOMAIN"/>
</dbReference>
<dbReference type="SMART" id="SM00415">
    <property type="entry name" value="HSF"/>
    <property type="match status" value="1"/>
</dbReference>
<evidence type="ECO:0000256" key="9">
    <source>
        <dbReference type="RuleBase" id="RU004020"/>
    </source>
</evidence>
<dbReference type="AlphaFoldDB" id="A0A0K9NZB7"/>
<keyword evidence="3" id="KW-0597">Phosphoprotein</keyword>
<comment type="subunit">
    <text evidence="2">Homotrimer.</text>
</comment>
<comment type="caution">
    <text evidence="12">The sequence shown here is derived from an EMBL/GenBank/DDBJ whole genome shotgun (WGS) entry which is preliminary data.</text>
</comment>
<dbReference type="GO" id="GO:0043565">
    <property type="term" value="F:sequence-specific DNA binding"/>
    <property type="evidence" value="ECO:0007669"/>
    <property type="project" value="InterPro"/>
</dbReference>
<dbReference type="SUPFAM" id="SSF46785">
    <property type="entry name" value="Winged helix' DNA-binding domain"/>
    <property type="match status" value="1"/>
</dbReference>
<dbReference type="OrthoDB" id="60033at2759"/>
<dbReference type="PANTHER" id="PTHR10015:SF304">
    <property type="entry name" value="HEAT STRESS TRANSCRIPTION FACTOR B-4B"/>
    <property type="match status" value="1"/>
</dbReference>
<keyword evidence="5" id="KW-0346">Stress response</keyword>
<evidence type="ECO:0000259" key="11">
    <source>
        <dbReference type="SMART" id="SM00415"/>
    </source>
</evidence>
<dbReference type="InterPro" id="IPR000232">
    <property type="entry name" value="HSF_DNA-bd"/>
</dbReference>
<dbReference type="PANTHER" id="PTHR10015">
    <property type="entry name" value="HEAT SHOCK TRANSCRIPTION FACTOR"/>
    <property type="match status" value="1"/>
</dbReference>